<evidence type="ECO:0000313" key="1">
    <source>
        <dbReference type="EMBL" id="MBX72038.1"/>
    </source>
</evidence>
<dbReference type="EMBL" id="GGEC01091554">
    <property type="protein sequence ID" value="MBX72038.1"/>
    <property type="molecule type" value="Transcribed_RNA"/>
</dbReference>
<accession>A0A2P2QYH0</accession>
<name>A0A2P2QYH0_RHIMU</name>
<protein>
    <submittedName>
        <fullName evidence="1">Uncharacterized protein</fullName>
    </submittedName>
</protein>
<reference evidence="1" key="1">
    <citation type="submission" date="2018-02" db="EMBL/GenBank/DDBJ databases">
        <title>Rhizophora mucronata_Transcriptome.</title>
        <authorList>
            <person name="Meera S.P."/>
            <person name="Sreeshan A."/>
            <person name="Augustine A."/>
        </authorList>
    </citation>
    <scope>NUCLEOTIDE SEQUENCE</scope>
    <source>
        <tissue evidence="1">Leaf</tissue>
    </source>
</reference>
<dbReference type="AlphaFoldDB" id="A0A2P2QYH0"/>
<proteinExistence type="predicted"/>
<organism evidence="1">
    <name type="scientific">Rhizophora mucronata</name>
    <name type="common">Asiatic mangrove</name>
    <dbReference type="NCBI Taxonomy" id="61149"/>
    <lineage>
        <taxon>Eukaryota</taxon>
        <taxon>Viridiplantae</taxon>
        <taxon>Streptophyta</taxon>
        <taxon>Embryophyta</taxon>
        <taxon>Tracheophyta</taxon>
        <taxon>Spermatophyta</taxon>
        <taxon>Magnoliopsida</taxon>
        <taxon>eudicotyledons</taxon>
        <taxon>Gunneridae</taxon>
        <taxon>Pentapetalae</taxon>
        <taxon>rosids</taxon>
        <taxon>fabids</taxon>
        <taxon>Malpighiales</taxon>
        <taxon>Rhizophoraceae</taxon>
        <taxon>Rhizophora</taxon>
    </lineage>
</organism>
<sequence>MIKLISTKQRIKVVNSVVPSEVVVKEEC</sequence>